<reference evidence="1" key="2">
    <citation type="submission" date="2022-05" db="EMBL/GenBank/DDBJ databases">
        <authorList>
            <person name="Kunte H.-J."/>
        </authorList>
    </citation>
    <scope>NUCLEOTIDE SEQUENCE</scope>
    <source>
        <strain evidence="1">G5</strain>
    </source>
</reference>
<dbReference type="EMBL" id="CP097330">
    <property type="protein sequence ID" value="URF05702.1"/>
    <property type="molecule type" value="Genomic_DNA"/>
</dbReference>
<accession>A0AAE9I197</accession>
<reference evidence="1" key="1">
    <citation type="journal article" date="2022" name="Microbiol. Resour. Announc.">
        <title>Genome Sequence of Cupriavidus campinensis Strain G5, a Member of a Bacterial Consortium Capable of Polyethylene Degradation.</title>
        <authorList>
            <person name="Schneider B."/>
            <person name="Pfeiffer F."/>
            <person name="Dyall-Smith M."/>
            <person name="Kunte H.J."/>
        </authorList>
    </citation>
    <scope>NUCLEOTIDE SEQUENCE</scope>
    <source>
        <strain evidence="1">G5</strain>
    </source>
</reference>
<proteinExistence type="predicted"/>
<evidence type="ECO:0000313" key="1">
    <source>
        <dbReference type="EMBL" id="URF05702.1"/>
    </source>
</evidence>
<dbReference type="Proteomes" id="UP001056132">
    <property type="component" value="Chromosome 1"/>
</dbReference>
<organism evidence="1 2">
    <name type="scientific">Cupriavidus campinensis</name>
    <dbReference type="NCBI Taxonomy" id="151783"/>
    <lineage>
        <taxon>Bacteria</taxon>
        <taxon>Pseudomonadati</taxon>
        <taxon>Pseudomonadota</taxon>
        <taxon>Betaproteobacteria</taxon>
        <taxon>Burkholderiales</taxon>
        <taxon>Burkholderiaceae</taxon>
        <taxon>Cupriavidus</taxon>
    </lineage>
</organism>
<protein>
    <submittedName>
        <fullName evidence="1">Uncharacterized protein</fullName>
    </submittedName>
</protein>
<evidence type="ECO:0000313" key="2">
    <source>
        <dbReference type="Proteomes" id="UP001056132"/>
    </source>
</evidence>
<dbReference type="KEGG" id="ccam:M5D45_07875"/>
<sequence length="73" mass="7792">MGNVLVRPAYGRGGWFGMMAPLKKAQSFGAKAMAKAKAQSLTSPRYGSTENSPESKNAGRCHIFMLVGVFVVV</sequence>
<dbReference type="RefSeq" id="WP_186296734.1">
    <property type="nucleotide sequence ID" value="NZ_CAJPVH010000018.1"/>
</dbReference>
<dbReference type="AlphaFoldDB" id="A0AAE9I197"/>
<gene>
    <name evidence="1" type="ORF">M5D45_07875</name>
</gene>
<name>A0AAE9I197_9BURK</name>